<evidence type="ECO:0000256" key="1">
    <source>
        <dbReference type="ARBA" id="ARBA00001974"/>
    </source>
</evidence>
<comment type="function">
    <text evidence="6">Involved in coproporphyrin-dependent heme b biosynthesis. Catalyzes the oxidation of coproporphyrinogen III to coproporphyrin III.</text>
</comment>
<proteinExistence type="inferred from homology"/>
<sequence length="483" mass="51860">MTLGPQTVAVVGGGIAGLAAAFELTKLASDRNLLLACRVLESAPTWGGKIVTHRAGGLLIEAGPDSFLSQKPWALDLCRELGLGDQLINTNDEHRKTFVYSRGRLRELPEGLVVIVPSKLGPFLRSGLLSWSGLARMGLEWAVPRRRIGADESLRGFFQRRFGREATDRLIEPLMAGIYAGDATQMSIQATFPRFPELEQQCGSLIRGLLAKRSSGPEPANGRPKPSLFVTLRHGLSGLVDALVKRLATAGVGLQTGVGVEALRVRSREAGRWVYDLMLSDGSRIAADAVILAVPAFASADLVRPLSPSSSALLEQILYASTATIALAYHSDDVRPAIQGFGFVVPRVEQRPLLAATWTSLKWADRAPAGQVLVRCYLGGIGREASLAGSDEDLVSRSREELAALAGIKAPPTYVEVNRWPRGMPQYTVGHLDRLTQIEAGLSRYPGLVLTGAAYRGVGIPDCIREGQASAGRIADYLAGKRN</sequence>
<dbReference type="RefSeq" id="WP_289268061.1">
    <property type="nucleotide sequence ID" value="NZ_OX365700.1"/>
</dbReference>
<dbReference type="KEGG" id="nti:DNFV4_01532"/>
<evidence type="ECO:0000313" key="8">
    <source>
        <dbReference type="EMBL" id="CAI4031101.1"/>
    </source>
</evidence>
<dbReference type="PANTHER" id="PTHR42923:SF3">
    <property type="entry name" value="PROTOPORPHYRINOGEN OXIDASE"/>
    <property type="match status" value="1"/>
</dbReference>
<keyword evidence="4 6" id="KW-0560">Oxidoreductase</keyword>
<evidence type="ECO:0000256" key="3">
    <source>
        <dbReference type="ARBA" id="ARBA00022827"/>
    </source>
</evidence>
<dbReference type="Gene3D" id="3.50.50.60">
    <property type="entry name" value="FAD/NAD(P)-binding domain"/>
    <property type="match status" value="1"/>
</dbReference>
<dbReference type="GO" id="GO:0005737">
    <property type="term" value="C:cytoplasm"/>
    <property type="evidence" value="ECO:0007669"/>
    <property type="project" value="UniProtKB-SubCell"/>
</dbReference>
<evidence type="ECO:0000256" key="4">
    <source>
        <dbReference type="ARBA" id="ARBA00023002"/>
    </source>
</evidence>
<accession>A0AA86T3M4</accession>
<evidence type="ECO:0000256" key="6">
    <source>
        <dbReference type="RuleBase" id="RU364052"/>
    </source>
</evidence>
<dbReference type="Gene3D" id="3.90.660.20">
    <property type="entry name" value="Protoporphyrinogen oxidase, mitochondrial, domain 2"/>
    <property type="match status" value="1"/>
</dbReference>
<comment type="pathway">
    <text evidence="6">Porphyrin-containing compound metabolism; protoheme biosynthesis.</text>
</comment>
<comment type="catalytic activity">
    <reaction evidence="6">
        <text>coproporphyrinogen III + 3 O2 = coproporphyrin III + 3 H2O2</text>
        <dbReference type="Rhea" id="RHEA:43436"/>
        <dbReference type="ChEBI" id="CHEBI:15379"/>
        <dbReference type="ChEBI" id="CHEBI:16240"/>
        <dbReference type="ChEBI" id="CHEBI:57309"/>
        <dbReference type="ChEBI" id="CHEBI:131725"/>
        <dbReference type="EC" id="1.3.3.15"/>
    </reaction>
</comment>
<dbReference type="Proteomes" id="UP001179121">
    <property type="component" value="Chromosome"/>
</dbReference>
<comment type="subcellular location">
    <subcellularLocation>
        <location evidence="6">Cytoplasm</location>
    </subcellularLocation>
</comment>
<keyword evidence="6" id="KW-0963">Cytoplasm</keyword>
<evidence type="ECO:0000259" key="7">
    <source>
        <dbReference type="Pfam" id="PF01593"/>
    </source>
</evidence>
<comment type="similarity">
    <text evidence="6">Belongs to the protoporphyrinogen/coproporphyrinogen oxidase family. Coproporphyrinogen III oxidase subfamily.</text>
</comment>
<dbReference type="InterPro" id="IPR004572">
    <property type="entry name" value="Protoporphyrinogen_oxidase"/>
</dbReference>
<dbReference type="Gene3D" id="1.10.3110.10">
    <property type="entry name" value="protoporphyrinogen ix oxidase, domain 3"/>
    <property type="match status" value="1"/>
</dbReference>
<dbReference type="EC" id="1.3.3.15" evidence="6"/>
<dbReference type="InterPro" id="IPR050464">
    <property type="entry name" value="Zeta_carotene_desat/Oxidored"/>
</dbReference>
<dbReference type="PANTHER" id="PTHR42923">
    <property type="entry name" value="PROTOPORPHYRINOGEN OXIDASE"/>
    <property type="match status" value="1"/>
</dbReference>
<dbReference type="GO" id="GO:0006783">
    <property type="term" value="P:heme biosynthetic process"/>
    <property type="evidence" value="ECO:0007669"/>
    <property type="project" value="UniProtKB-UniRule"/>
</dbReference>
<dbReference type="Pfam" id="PF01593">
    <property type="entry name" value="Amino_oxidase"/>
    <property type="match status" value="1"/>
</dbReference>
<dbReference type="SUPFAM" id="SSF51905">
    <property type="entry name" value="FAD/NAD(P)-binding domain"/>
    <property type="match status" value="1"/>
</dbReference>
<reference evidence="8" key="1">
    <citation type="submission" date="2022-10" db="EMBL/GenBank/DDBJ databases">
        <authorList>
            <person name="Koch H."/>
        </authorList>
    </citation>
    <scope>NUCLEOTIDE SEQUENCE</scope>
    <source>
        <strain evidence="8">DNF</strain>
    </source>
</reference>
<protein>
    <recommendedName>
        <fullName evidence="6">Coproporphyrinogen III oxidase</fullName>
        <ecNumber evidence="6">1.3.3.15</ecNumber>
    </recommendedName>
</protein>
<comment type="cofactor">
    <cofactor evidence="1 6">
        <name>FAD</name>
        <dbReference type="ChEBI" id="CHEBI:57692"/>
    </cofactor>
</comment>
<dbReference type="InterPro" id="IPR036188">
    <property type="entry name" value="FAD/NAD-bd_sf"/>
</dbReference>
<organism evidence="8 9">
    <name type="scientific">Nitrospira tepida</name>
    <dbReference type="NCBI Taxonomy" id="2973512"/>
    <lineage>
        <taxon>Bacteria</taxon>
        <taxon>Pseudomonadati</taxon>
        <taxon>Nitrospirota</taxon>
        <taxon>Nitrospiria</taxon>
        <taxon>Nitrospirales</taxon>
        <taxon>Nitrospiraceae</taxon>
        <taxon>Nitrospira</taxon>
    </lineage>
</organism>
<evidence type="ECO:0000256" key="5">
    <source>
        <dbReference type="ARBA" id="ARBA00023133"/>
    </source>
</evidence>
<dbReference type="InterPro" id="IPR002937">
    <property type="entry name" value="Amino_oxidase"/>
</dbReference>
<keyword evidence="9" id="KW-1185">Reference proteome</keyword>
<dbReference type="SUPFAM" id="SSF54373">
    <property type="entry name" value="FAD-linked reductases, C-terminal domain"/>
    <property type="match status" value="1"/>
</dbReference>
<dbReference type="AlphaFoldDB" id="A0AA86T3M4"/>
<keyword evidence="2 6" id="KW-0285">Flavoprotein</keyword>
<evidence type="ECO:0000313" key="9">
    <source>
        <dbReference type="Proteomes" id="UP001179121"/>
    </source>
</evidence>
<evidence type="ECO:0000256" key="2">
    <source>
        <dbReference type="ARBA" id="ARBA00022630"/>
    </source>
</evidence>
<dbReference type="EMBL" id="OX365700">
    <property type="protein sequence ID" value="CAI4031101.1"/>
    <property type="molecule type" value="Genomic_DNA"/>
</dbReference>
<name>A0AA86T3M4_9BACT</name>
<feature type="domain" description="Amine oxidase" evidence="7">
    <location>
        <begin position="15"/>
        <end position="474"/>
    </location>
</feature>
<dbReference type="NCBIfam" id="TIGR00562">
    <property type="entry name" value="proto_IX_ox"/>
    <property type="match status" value="1"/>
</dbReference>
<keyword evidence="5 6" id="KW-0350">Heme biosynthesis</keyword>
<gene>
    <name evidence="8" type="ORF">DNFV4_01532</name>
</gene>
<keyword evidence="3 6" id="KW-0274">FAD</keyword>
<dbReference type="GO" id="GO:0004729">
    <property type="term" value="F:oxygen-dependent protoporphyrinogen oxidase activity"/>
    <property type="evidence" value="ECO:0007669"/>
    <property type="project" value="UniProtKB-UniRule"/>
</dbReference>